<evidence type="ECO:0000313" key="2">
    <source>
        <dbReference type="EMBL" id="KAL0006568.1"/>
    </source>
</evidence>
<dbReference type="AlphaFoldDB" id="A0AAW2DA38"/>
<dbReference type="Pfam" id="PF03372">
    <property type="entry name" value="Exo_endo_phos"/>
    <property type="match status" value="1"/>
</dbReference>
<dbReference type="InterPro" id="IPR036691">
    <property type="entry name" value="Endo/exonu/phosph_ase_sf"/>
</dbReference>
<evidence type="ECO:0000313" key="3">
    <source>
        <dbReference type="Proteomes" id="UP001459277"/>
    </source>
</evidence>
<reference evidence="2 3" key="1">
    <citation type="submission" date="2024-01" db="EMBL/GenBank/DDBJ databases">
        <title>A telomere-to-telomere, gap-free genome of sweet tea (Lithocarpus litseifolius).</title>
        <authorList>
            <person name="Zhou J."/>
        </authorList>
    </citation>
    <scope>NUCLEOTIDE SEQUENCE [LARGE SCALE GENOMIC DNA]</scope>
    <source>
        <strain evidence="2">Zhou-2022a</strain>
        <tissue evidence="2">Leaf</tissue>
    </source>
</reference>
<accession>A0AAW2DA38</accession>
<name>A0AAW2DA38_9ROSI</name>
<dbReference type="SUPFAM" id="SSF56219">
    <property type="entry name" value="DNase I-like"/>
    <property type="match status" value="1"/>
</dbReference>
<protein>
    <recommendedName>
        <fullName evidence="1">Endonuclease/exonuclease/phosphatase domain-containing protein</fullName>
    </recommendedName>
</protein>
<dbReference type="PANTHER" id="PTHR33710:SF77">
    <property type="entry name" value="DNASE I-LIKE SUPERFAMILY PROTEIN"/>
    <property type="match status" value="1"/>
</dbReference>
<organism evidence="2 3">
    <name type="scientific">Lithocarpus litseifolius</name>
    <dbReference type="NCBI Taxonomy" id="425828"/>
    <lineage>
        <taxon>Eukaryota</taxon>
        <taxon>Viridiplantae</taxon>
        <taxon>Streptophyta</taxon>
        <taxon>Embryophyta</taxon>
        <taxon>Tracheophyta</taxon>
        <taxon>Spermatophyta</taxon>
        <taxon>Magnoliopsida</taxon>
        <taxon>eudicotyledons</taxon>
        <taxon>Gunneridae</taxon>
        <taxon>Pentapetalae</taxon>
        <taxon>rosids</taxon>
        <taxon>fabids</taxon>
        <taxon>Fagales</taxon>
        <taxon>Fagaceae</taxon>
        <taxon>Lithocarpus</taxon>
    </lineage>
</organism>
<dbReference type="PANTHER" id="PTHR33710">
    <property type="entry name" value="BNAC02G09200D PROTEIN"/>
    <property type="match status" value="1"/>
</dbReference>
<dbReference type="InterPro" id="IPR005135">
    <property type="entry name" value="Endo/exonuclease/phosphatase"/>
</dbReference>
<gene>
    <name evidence="2" type="ORF">SO802_008070</name>
</gene>
<dbReference type="GO" id="GO:0003824">
    <property type="term" value="F:catalytic activity"/>
    <property type="evidence" value="ECO:0007669"/>
    <property type="project" value="InterPro"/>
</dbReference>
<comment type="caution">
    <text evidence="2">The sequence shown here is derived from an EMBL/GenBank/DDBJ whole genome shotgun (WGS) entry which is preliminary data.</text>
</comment>
<dbReference type="Proteomes" id="UP001459277">
    <property type="component" value="Unassembled WGS sequence"/>
</dbReference>
<sequence>MNGDFWGSFYYSSLSFDIECDDVRQATYLDVEAVMESLGTFRRLSWKSLAFLQLILVAREDLEGDLCGSVCYLGGGLALLWKDDVVMELINFSPNHILMKVTEEDGFIWFFTGFYGWPEAQNKEKSWQLLKHLRSFVNGAWLCAGDFNAILNSTEKLSLWPPNSAEIDAFRCGLDFCNFEDLGFRGYTYTWSNKRPGEANTKLRLDRAVATMEWRAKFQMSTVSHLPPHASNHLPILVHV</sequence>
<proteinExistence type="predicted"/>
<dbReference type="EMBL" id="JAZDWU010000003">
    <property type="protein sequence ID" value="KAL0006568.1"/>
    <property type="molecule type" value="Genomic_DNA"/>
</dbReference>
<feature type="domain" description="Endonuclease/exonuclease/phosphatase" evidence="1">
    <location>
        <begin position="73"/>
        <end position="211"/>
    </location>
</feature>
<evidence type="ECO:0000259" key="1">
    <source>
        <dbReference type="Pfam" id="PF03372"/>
    </source>
</evidence>
<dbReference type="Gene3D" id="3.60.10.10">
    <property type="entry name" value="Endonuclease/exonuclease/phosphatase"/>
    <property type="match status" value="1"/>
</dbReference>
<keyword evidence="3" id="KW-1185">Reference proteome</keyword>